<dbReference type="PANTHER" id="PTHR46309:SF14">
    <property type="entry name" value="PHD-TYPE DOMAIN-CONTAINING PROTEIN"/>
    <property type="match status" value="1"/>
</dbReference>
<keyword evidence="8" id="KW-1185">Reference proteome</keyword>
<dbReference type="InterPro" id="IPR000182">
    <property type="entry name" value="GNAT_dom"/>
</dbReference>
<dbReference type="InterPro" id="IPR019786">
    <property type="entry name" value="Zinc_finger_PHD-type_CS"/>
</dbReference>
<dbReference type="InterPro" id="IPR001965">
    <property type="entry name" value="Znf_PHD"/>
</dbReference>
<dbReference type="GO" id="GO:0005634">
    <property type="term" value="C:nucleus"/>
    <property type="evidence" value="ECO:0007669"/>
    <property type="project" value="TreeGrafter"/>
</dbReference>
<dbReference type="Pfam" id="PF00628">
    <property type="entry name" value="PHD"/>
    <property type="match status" value="1"/>
</dbReference>
<dbReference type="InterPro" id="IPR011011">
    <property type="entry name" value="Znf_FYVE_PHD"/>
</dbReference>
<feature type="domain" description="N-acetyltransferase" evidence="6">
    <location>
        <begin position="708"/>
        <end position="862"/>
    </location>
</feature>
<gene>
    <name evidence="7" type="ORF">Nepgr_013219</name>
</gene>
<organism evidence="7 8">
    <name type="scientific">Nepenthes gracilis</name>
    <name type="common">Slender pitcher plant</name>
    <dbReference type="NCBI Taxonomy" id="150966"/>
    <lineage>
        <taxon>Eukaryota</taxon>
        <taxon>Viridiplantae</taxon>
        <taxon>Streptophyta</taxon>
        <taxon>Embryophyta</taxon>
        <taxon>Tracheophyta</taxon>
        <taxon>Spermatophyta</taxon>
        <taxon>Magnoliopsida</taxon>
        <taxon>eudicotyledons</taxon>
        <taxon>Gunneridae</taxon>
        <taxon>Pentapetalae</taxon>
        <taxon>Caryophyllales</taxon>
        <taxon>Nepenthaceae</taxon>
        <taxon>Nepenthes</taxon>
    </lineage>
</organism>
<evidence type="ECO:0000256" key="2">
    <source>
        <dbReference type="ARBA" id="ARBA00022771"/>
    </source>
</evidence>
<sequence length="961" mass="109469">MNVMKLLLHEKVEVRQIEAGLRGSWYQGLVVGISDFCREVEYDELLCESGDSKLIESIPVTGAIKGIYQHPYAKSHHRGRIRPLSSLPKQCSIIPRLRFGVCVDALFEEAWWEGIIFDCDDGSNERSVFFPDEGDEHRFKVTDLRVSYDWDEFSGNWRERGVWMLVKLAQERDIGIPPIHIKYIWSHLRVNYGFLKMISEWTCGSYCIWKKYFTEVVCDIVAKTSRRSLGYPNNCRVFAVIDGHNKAKMSQCSDINGSSVTRSIQKRKGKGSAQAVRQKQQYYCAASKRGHLTVDLKKNQLATDVVDGKSAEIPSAFSVQLSGRDNHGAFLTEKQQFDRMKSGLPEHKHLTVCKGVQKWFLEDCQRSGMELSSDVSLQQANRTTQNVSSMVANACRVENNQKASQNGPSIRRRLLKDSKMNRKKFKPVVSYKHSLKRYGSNGSKMERGIVLGMISIVQHNRSVKRRKNLRMPSQPKRILAKRFPKGSQGQSGIKVTHGFSNHKLHLKIKKRVPKKIQKASAKTSSKKAEVLEPVQKDLLSSSCCGPQYIGASGDEFRLQDVVASLQRLRLKRAKRCDSVCFICQYGGDLLPCDHCMSSYHFTCVNLEDVPSGKWFCPSCRCGICGSRSSADDQQFTKICYQCSRQYHVDCLNKARFSFSKGHLSDKFCSNRCFEICAHLHELLNTSNPTSVDGLTWTITRSRRNDCNIHYERVHPQIQLSQVFSVFHECFQPIIEPHTGRDLVADIVYNSGSKFGRLDFHGFYVMVLLSGEEPLCVATLRIHGQKVVEMPLVATPFKYRRRGMCRLLVHELEKMLINMGIERLVLPAISQLRETWLTSFGFTEMSDALRQELSGYPFVLFQGTALFEKVLCKTNLVSYSSHASQNPQRTVAGVSQDCSVSHDINSGRKFGLKYSRKKKSDALGEDKMRMKRQNAETRPIRYVYKRRRVQAGRDSSFGHGEC</sequence>
<dbReference type="InterPro" id="IPR056511">
    <property type="entry name" value="IDM1_C"/>
</dbReference>
<protein>
    <submittedName>
        <fullName evidence="7">Uncharacterized protein</fullName>
    </submittedName>
</protein>
<dbReference type="Gene3D" id="3.40.630.30">
    <property type="match status" value="1"/>
</dbReference>
<keyword evidence="1" id="KW-0479">Metal-binding</keyword>
<evidence type="ECO:0000259" key="5">
    <source>
        <dbReference type="PROSITE" id="PS50016"/>
    </source>
</evidence>
<dbReference type="EMBL" id="BSYO01000011">
    <property type="protein sequence ID" value="GMH11378.1"/>
    <property type="molecule type" value="Genomic_DNA"/>
</dbReference>
<feature type="domain" description="PHD-type" evidence="5">
    <location>
        <begin position="577"/>
        <end position="622"/>
    </location>
</feature>
<dbReference type="SUPFAM" id="SSF55729">
    <property type="entry name" value="Acyl-CoA N-acyltransferases (Nat)"/>
    <property type="match status" value="1"/>
</dbReference>
<dbReference type="Pfam" id="PF23209">
    <property type="entry name" value="IDM1_C"/>
    <property type="match status" value="1"/>
</dbReference>
<proteinExistence type="predicted"/>
<evidence type="ECO:0000256" key="4">
    <source>
        <dbReference type="PROSITE-ProRule" id="PRU00146"/>
    </source>
</evidence>
<keyword evidence="2 4" id="KW-0863">Zinc-finger</keyword>
<dbReference type="InterPro" id="IPR013083">
    <property type="entry name" value="Znf_RING/FYVE/PHD"/>
</dbReference>
<dbReference type="Gene3D" id="3.30.40.10">
    <property type="entry name" value="Zinc/RING finger domain, C3HC4 (zinc finger)"/>
    <property type="match status" value="1"/>
</dbReference>
<dbReference type="GO" id="GO:0008270">
    <property type="term" value="F:zinc ion binding"/>
    <property type="evidence" value="ECO:0007669"/>
    <property type="project" value="UniProtKB-KW"/>
</dbReference>
<dbReference type="Pfam" id="PF05641">
    <property type="entry name" value="Agenet"/>
    <property type="match status" value="1"/>
</dbReference>
<dbReference type="InterPro" id="IPR008395">
    <property type="entry name" value="Agenet-like_dom"/>
</dbReference>
<keyword evidence="3" id="KW-0862">Zinc</keyword>
<dbReference type="SMART" id="SM00249">
    <property type="entry name" value="PHD"/>
    <property type="match status" value="2"/>
</dbReference>
<dbReference type="SMART" id="SM00743">
    <property type="entry name" value="Agenet"/>
    <property type="match status" value="2"/>
</dbReference>
<accession>A0AAD3SHD3</accession>
<dbReference type="GO" id="GO:0016747">
    <property type="term" value="F:acyltransferase activity, transferring groups other than amino-acyl groups"/>
    <property type="evidence" value="ECO:0007669"/>
    <property type="project" value="InterPro"/>
</dbReference>
<dbReference type="PROSITE" id="PS01359">
    <property type="entry name" value="ZF_PHD_1"/>
    <property type="match status" value="1"/>
</dbReference>
<dbReference type="PROSITE" id="PS51186">
    <property type="entry name" value="GNAT"/>
    <property type="match status" value="1"/>
</dbReference>
<comment type="caution">
    <text evidence="7">The sequence shown here is derived from an EMBL/GenBank/DDBJ whole genome shotgun (WGS) entry which is preliminary data.</text>
</comment>
<evidence type="ECO:0000259" key="6">
    <source>
        <dbReference type="PROSITE" id="PS51186"/>
    </source>
</evidence>
<evidence type="ECO:0000313" key="8">
    <source>
        <dbReference type="Proteomes" id="UP001279734"/>
    </source>
</evidence>
<dbReference type="InterPro" id="IPR042163">
    <property type="entry name" value="PHF12"/>
</dbReference>
<evidence type="ECO:0000256" key="3">
    <source>
        <dbReference type="ARBA" id="ARBA00022833"/>
    </source>
</evidence>
<dbReference type="SUPFAM" id="SSF57903">
    <property type="entry name" value="FYVE/PHD zinc finger"/>
    <property type="match status" value="1"/>
</dbReference>
<dbReference type="GO" id="GO:0003714">
    <property type="term" value="F:transcription corepressor activity"/>
    <property type="evidence" value="ECO:0007669"/>
    <property type="project" value="InterPro"/>
</dbReference>
<reference evidence="7" key="1">
    <citation type="submission" date="2023-05" db="EMBL/GenBank/DDBJ databases">
        <title>Nepenthes gracilis genome sequencing.</title>
        <authorList>
            <person name="Fukushima K."/>
        </authorList>
    </citation>
    <scope>NUCLEOTIDE SEQUENCE</scope>
    <source>
        <strain evidence="7">SING2019-196</strain>
    </source>
</reference>
<dbReference type="Proteomes" id="UP001279734">
    <property type="component" value="Unassembled WGS sequence"/>
</dbReference>
<dbReference type="InterPro" id="IPR016181">
    <property type="entry name" value="Acyl_CoA_acyltransferase"/>
</dbReference>
<dbReference type="PANTHER" id="PTHR46309">
    <property type="entry name" value="PHD FINGER PROTEIN 12"/>
    <property type="match status" value="1"/>
</dbReference>
<evidence type="ECO:0000256" key="1">
    <source>
        <dbReference type="ARBA" id="ARBA00022723"/>
    </source>
</evidence>
<dbReference type="PROSITE" id="PS50016">
    <property type="entry name" value="ZF_PHD_2"/>
    <property type="match status" value="1"/>
</dbReference>
<name>A0AAD3SHD3_NEPGR</name>
<dbReference type="InterPro" id="IPR019787">
    <property type="entry name" value="Znf_PHD-finger"/>
</dbReference>
<dbReference type="AlphaFoldDB" id="A0AAD3SHD3"/>
<evidence type="ECO:0000313" key="7">
    <source>
        <dbReference type="EMBL" id="GMH11378.1"/>
    </source>
</evidence>
<dbReference type="GO" id="GO:0006357">
    <property type="term" value="P:regulation of transcription by RNA polymerase II"/>
    <property type="evidence" value="ECO:0007669"/>
    <property type="project" value="TreeGrafter"/>
</dbReference>
<dbReference type="InterPro" id="IPR014002">
    <property type="entry name" value="Agenet_dom_plant"/>
</dbReference>